<dbReference type="EMBL" id="RWGY01000013">
    <property type="protein sequence ID" value="TVU25958.1"/>
    <property type="molecule type" value="Genomic_DNA"/>
</dbReference>
<reference evidence="1 2" key="1">
    <citation type="journal article" date="2019" name="Sci. Rep.">
        <title>A high-quality genome of Eragrostis curvula grass provides insights into Poaceae evolution and supports new strategies to enhance forage quality.</title>
        <authorList>
            <person name="Carballo J."/>
            <person name="Santos B.A.C.M."/>
            <person name="Zappacosta D."/>
            <person name="Garbus I."/>
            <person name="Selva J.P."/>
            <person name="Gallo C.A."/>
            <person name="Diaz A."/>
            <person name="Albertini E."/>
            <person name="Caccamo M."/>
            <person name="Echenique V."/>
        </authorList>
    </citation>
    <scope>NUCLEOTIDE SEQUENCE [LARGE SCALE GENOMIC DNA]</scope>
    <source>
        <strain evidence="2">cv. Victoria</strain>
        <tissue evidence="1">Leaf</tissue>
    </source>
</reference>
<dbReference type="Gramene" id="TVU25958">
    <property type="protein sequence ID" value="TVU25958"/>
    <property type="gene ID" value="EJB05_28481"/>
</dbReference>
<comment type="caution">
    <text evidence="1">The sequence shown here is derived from an EMBL/GenBank/DDBJ whole genome shotgun (WGS) entry which is preliminary data.</text>
</comment>
<name>A0A5J9URJ5_9POAL</name>
<organism evidence="1 2">
    <name type="scientific">Eragrostis curvula</name>
    <name type="common">weeping love grass</name>
    <dbReference type="NCBI Taxonomy" id="38414"/>
    <lineage>
        <taxon>Eukaryota</taxon>
        <taxon>Viridiplantae</taxon>
        <taxon>Streptophyta</taxon>
        <taxon>Embryophyta</taxon>
        <taxon>Tracheophyta</taxon>
        <taxon>Spermatophyta</taxon>
        <taxon>Magnoliopsida</taxon>
        <taxon>Liliopsida</taxon>
        <taxon>Poales</taxon>
        <taxon>Poaceae</taxon>
        <taxon>PACMAD clade</taxon>
        <taxon>Chloridoideae</taxon>
        <taxon>Eragrostideae</taxon>
        <taxon>Eragrostidinae</taxon>
        <taxon>Eragrostis</taxon>
    </lineage>
</organism>
<keyword evidence="2" id="KW-1185">Reference proteome</keyword>
<dbReference type="AlphaFoldDB" id="A0A5J9URJ5"/>
<protein>
    <submittedName>
        <fullName evidence="1">Uncharacterized protein</fullName>
    </submittedName>
</protein>
<feature type="non-terminal residue" evidence="1">
    <location>
        <position position="1"/>
    </location>
</feature>
<gene>
    <name evidence="1" type="ORF">EJB05_28481</name>
</gene>
<accession>A0A5J9URJ5</accession>
<proteinExistence type="predicted"/>
<evidence type="ECO:0000313" key="1">
    <source>
        <dbReference type="EMBL" id="TVU25958.1"/>
    </source>
</evidence>
<evidence type="ECO:0000313" key="2">
    <source>
        <dbReference type="Proteomes" id="UP000324897"/>
    </source>
</evidence>
<sequence>MLFAFPTEPPPTLPASSLSTRAILIPIAPAREKSSRIRLHQGLLAVSSVQVQSRRRSTAPHLAPPVTAGPNLAPSMVCWSHHVHPGSSTLKLHPLQSEWPTRRSSKHISLLNLIMNSTWPRSPMNEDQ</sequence>
<dbReference type="Proteomes" id="UP000324897">
    <property type="component" value="Chromosome 2"/>
</dbReference>